<dbReference type="InterPro" id="IPR051448">
    <property type="entry name" value="CdaR-like_regulators"/>
</dbReference>
<comment type="similarity">
    <text evidence="1">Belongs to the CdaR family.</text>
</comment>
<dbReference type="EMBL" id="BAAAOS010000020">
    <property type="protein sequence ID" value="GAA1579164.1"/>
    <property type="molecule type" value="Genomic_DNA"/>
</dbReference>
<proteinExistence type="inferred from homology"/>
<evidence type="ECO:0000259" key="4">
    <source>
        <dbReference type="Pfam" id="PF17853"/>
    </source>
</evidence>
<protein>
    <submittedName>
        <fullName evidence="5">Helix-turn-helix domain-containing protein</fullName>
    </submittedName>
</protein>
<dbReference type="InterPro" id="IPR041522">
    <property type="entry name" value="CdaR_GGDEF"/>
</dbReference>
<dbReference type="Pfam" id="PF17853">
    <property type="entry name" value="GGDEF_2"/>
    <property type="match status" value="1"/>
</dbReference>
<dbReference type="Pfam" id="PF13556">
    <property type="entry name" value="HTH_30"/>
    <property type="match status" value="1"/>
</dbReference>
<dbReference type="Gene3D" id="1.10.10.2840">
    <property type="entry name" value="PucR C-terminal helix-turn-helix domain"/>
    <property type="match status" value="1"/>
</dbReference>
<feature type="domain" description="CdaR GGDEF-like" evidence="4">
    <location>
        <begin position="312"/>
        <end position="431"/>
    </location>
</feature>
<feature type="compositionally biased region" description="Polar residues" evidence="2">
    <location>
        <begin position="1"/>
        <end position="11"/>
    </location>
</feature>
<evidence type="ECO:0000313" key="5">
    <source>
        <dbReference type="EMBL" id="GAA1579164.1"/>
    </source>
</evidence>
<feature type="domain" description="PucR C-terminal helix-turn-helix" evidence="3">
    <location>
        <begin position="487"/>
        <end position="542"/>
    </location>
</feature>
<keyword evidence="6" id="KW-1185">Reference proteome</keyword>
<dbReference type="InterPro" id="IPR042070">
    <property type="entry name" value="PucR_C-HTH_sf"/>
</dbReference>
<organism evidence="5 6">
    <name type="scientific">Kribbella sancticallisti</name>
    <dbReference type="NCBI Taxonomy" id="460087"/>
    <lineage>
        <taxon>Bacteria</taxon>
        <taxon>Bacillati</taxon>
        <taxon>Actinomycetota</taxon>
        <taxon>Actinomycetes</taxon>
        <taxon>Propionibacteriales</taxon>
        <taxon>Kribbellaceae</taxon>
        <taxon>Kribbella</taxon>
    </lineage>
</organism>
<accession>A0ABP4PEG9</accession>
<comment type="caution">
    <text evidence="5">The sequence shown here is derived from an EMBL/GenBank/DDBJ whole genome shotgun (WGS) entry which is preliminary data.</text>
</comment>
<sequence>MVSSAGATSNARDPVDGPAWRGRTTLGKLLETLGPLVLHLEFAPHGDDVHVGEPVIHDLGERVQDQADGVLLIVGGAPDDDATLDAIKQAGAARYATVVLKARGRDLAAAAQTAQEADIALLVAPDDMPWRHLDALITAAAAADPGRDSYASVGVGDLFALANAIAYSVGGAITIEDPQGHVLAYSNLPHQHIDVTRQQGILGRMTPDRPTNDAHYQRVCRADGPVRFKNPDPEHSPRLATAVRAGPQVLGTLWAIDGTPPLGEGAAEALEEAAKVTALHLLRARAHRNPDRWSRVEALASLLDGGTTGRIAATQLGIAVDTPTCVLAIAHTPDGESSGLRSARIVDLVSLYCEAWHPQALCTTAGDLVYALIPTRTDPRAHQRVTKFAEDVATTVHRTAGLVLHVGIGTPSLRLDEVPAGRRSADRVLRALAADVDQIRVATVDEVRSRVLLLALAERGVATIDLPPDPVARIIEHDQQHDTAYAQSLLVFLDAFGEAARASSELAVHENTLRYRIRRIQELFALDLDDPDTRLVTWLRLRMCQFGPPQ</sequence>
<dbReference type="InterPro" id="IPR025736">
    <property type="entry name" value="PucR_C-HTH_dom"/>
</dbReference>
<dbReference type="PANTHER" id="PTHR33744">
    <property type="entry name" value="CARBOHYDRATE DIACID REGULATOR"/>
    <property type="match status" value="1"/>
</dbReference>
<evidence type="ECO:0000256" key="1">
    <source>
        <dbReference type="ARBA" id="ARBA00006754"/>
    </source>
</evidence>
<feature type="region of interest" description="Disordered" evidence="2">
    <location>
        <begin position="1"/>
        <end position="20"/>
    </location>
</feature>
<gene>
    <name evidence="5" type="ORF">GCM10009789_36070</name>
</gene>
<dbReference type="PANTHER" id="PTHR33744:SF17">
    <property type="entry name" value="CONSERVED PROTEIN"/>
    <property type="match status" value="1"/>
</dbReference>
<evidence type="ECO:0000259" key="3">
    <source>
        <dbReference type="Pfam" id="PF13556"/>
    </source>
</evidence>
<name>A0ABP4PEG9_9ACTN</name>
<evidence type="ECO:0000313" key="6">
    <source>
        <dbReference type="Proteomes" id="UP001500393"/>
    </source>
</evidence>
<dbReference type="Proteomes" id="UP001500393">
    <property type="component" value="Unassembled WGS sequence"/>
</dbReference>
<evidence type="ECO:0000256" key="2">
    <source>
        <dbReference type="SAM" id="MobiDB-lite"/>
    </source>
</evidence>
<reference evidence="6" key="1">
    <citation type="journal article" date="2019" name="Int. J. Syst. Evol. Microbiol.">
        <title>The Global Catalogue of Microorganisms (GCM) 10K type strain sequencing project: providing services to taxonomists for standard genome sequencing and annotation.</title>
        <authorList>
            <consortium name="The Broad Institute Genomics Platform"/>
            <consortium name="The Broad Institute Genome Sequencing Center for Infectious Disease"/>
            <person name="Wu L."/>
            <person name="Ma J."/>
        </authorList>
    </citation>
    <scope>NUCLEOTIDE SEQUENCE [LARGE SCALE GENOMIC DNA]</scope>
    <source>
        <strain evidence="6">JCM 14969</strain>
    </source>
</reference>